<evidence type="ECO:0000256" key="7">
    <source>
        <dbReference type="ARBA" id="ARBA00023136"/>
    </source>
</evidence>
<feature type="transmembrane region" description="Helical" evidence="8">
    <location>
        <begin position="105"/>
        <end position="129"/>
    </location>
</feature>
<dbReference type="InterPro" id="IPR037185">
    <property type="entry name" value="EmrE-like"/>
</dbReference>
<reference evidence="10 11" key="1">
    <citation type="submission" date="2024-06" db="EMBL/GenBank/DDBJ databases">
        <title>Complete genome of Phlyctema vagabunda strain 19-DSS-EL-015.</title>
        <authorList>
            <person name="Fiorenzani C."/>
        </authorList>
    </citation>
    <scope>NUCLEOTIDE SEQUENCE [LARGE SCALE GENOMIC DNA]</scope>
    <source>
        <strain evidence="10 11">19-DSS-EL-015</strain>
    </source>
</reference>
<dbReference type="Pfam" id="PF03151">
    <property type="entry name" value="TPT"/>
    <property type="match status" value="1"/>
</dbReference>
<dbReference type="PANTHER" id="PTHR11132">
    <property type="entry name" value="SOLUTE CARRIER FAMILY 35"/>
    <property type="match status" value="1"/>
</dbReference>
<comment type="subcellular location">
    <subcellularLocation>
        <location evidence="2">Endoplasmic reticulum membrane</location>
        <topology evidence="2">Multi-pass membrane protein</topology>
    </subcellularLocation>
</comment>
<keyword evidence="7 8" id="KW-0472">Membrane</keyword>
<evidence type="ECO:0000256" key="6">
    <source>
        <dbReference type="ARBA" id="ARBA00022989"/>
    </source>
</evidence>
<dbReference type="SUPFAM" id="SSF103481">
    <property type="entry name" value="Multidrug resistance efflux transporter EmrE"/>
    <property type="match status" value="1"/>
</dbReference>
<evidence type="ECO:0000256" key="1">
    <source>
        <dbReference type="ARBA" id="ARBA00003420"/>
    </source>
</evidence>
<feature type="transmembrane region" description="Helical" evidence="8">
    <location>
        <begin position="283"/>
        <end position="304"/>
    </location>
</feature>
<evidence type="ECO:0000256" key="8">
    <source>
        <dbReference type="SAM" id="Phobius"/>
    </source>
</evidence>
<feature type="transmembrane region" description="Helical" evidence="8">
    <location>
        <begin position="161"/>
        <end position="179"/>
    </location>
</feature>
<evidence type="ECO:0000256" key="2">
    <source>
        <dbReference type="ARBA" id="ARBA00004477"/>
    </source>
</evidence>
<feature type="transmembrane region" description="Helical" evidence="8">
    <location>
        <begin position="357"/>
        <end position="379"/>
    </location>
</feature>
<sequence length="398" mass="43379">MGEEKVRVSGDMPRDAPVLPTVNPLAEKAEPPKAALHPAAYVIVWITLSSSVILFNKWILSTLGFKYPVLLTSWHLGFATFMTQVLARTTNLLDGRKTVKMTGRVYLRAIVPIGVFFSLSLICGNLTYLYLSVSFIQMLKATTPVAVLLASWALGESKPNFKVLFNVSFIVVGVVLASFGEIDFVLIGFIYQVGGIAFEAVRLVLVGKLLSSAEYKMDPLVSLYYFAPICAIMNFVVALFWEVPLVTMPQIYAVGLWTFLANAMVAFLLNVSVVFLIGKTSSLVLTLCGVLKDILLVAASMLIWGTVVSGLQFFGYSIALGGLIYYKLGAEQLKGYFAEGGRQWADFGARRPVLRKLIVLATLVMTVFVLLGGLAPSYAADYIPKNYLDTAKSAVGST</sequence>
<evidence type="ECO:0000256" key="5">
    <source>
        <dbReference type="ARBA" id="ARBA00022692"/>
    </source>
</evidence>
<feature type="domain" description="Sugar phosphate transporter" evidence="9">
    <location>
        <begin position="39"/>
        <end position="326"/>
    </location>
</feature>
<comment type="caution">
    <text evidence="10">The sequence shown here is derived from an EMBL/GenBank/DDBJ whole genome shotgun (WGS) entry which is preliminary data.</text>
</comment>
<evidence type="ECO:0000256" key="4">
    <source>
        <dbReference type="ARBA" id="ARBA00011182"/>
    </source>
</evidence>
<evidence type="ECO:0000313" key="11">
    <source>
        <dbReference type="Proteomes" id="UP001629113"/>
    </source>
</evidence>
<keyword evidence="11" id="KW-1185">Reference proteome</keyword>
<evidence type="ECO:0000259" key="9">
    <source>
        <dbReference type="Pfam" id="PF03151"/>
    </source>
</evidence>
<organism evidence="10 11">
    <name type="scientific">Phlyctema vagabunda</name>
    <dbReference type="NCBI Taxonomy" id="108571"/>
    <lineage>
        <taxon>Eukaryota</taxon>
        <taxon>Fungi</taxon>
        <taxon>Dikarya</taxon>
        <taxon>Ascomycota</taxon>
        <taxon>Pezizomycotina</taxon>
        <taxon>Leotiomycetes</taxon>
        <taxon>Helotiales</taxon>
        <taxon>Dermateaceae</taxon>
        <taxon>Phlyctema</taxon>
    </lineage>
</organism>
<dbReference type="EMBL" id="JBFCZG010000001">
    <property type="protein sequence ID" value="KAL3428207.1"/>
    <property type="molecule type" value="Genomic_DNA"/>
</dbReference>
<dbReference type="InterPro" id="IPR050186">
    <property type="entry name" value="TPT_transporter"/>
</dbReference>
<keyword evidence="6 8" id="KW-1133">Transmembrane helix</keyword>
<proteinExistence type="inferred from homology"/>
<dbReference type="Proteomes" id="UP001629113">
    <property type="component" value="Unassembled WGS sequence"/>
</dbReference>
<evidence type="ECO:0000313" key="10">
    <source>
        <dbReference type="EMBL" id="KAL3428207.1"/>
    </source>
</evidence>
<gene>
    <name evidence="10" type="ORF">PVAG01_01716</name>
</gene>
<comment type="similarity">
    <text evidence="3">Belongs to the TPT transporter family. SLC35D subfamily.</text>
</comment>
<protein>
    <submittedName>
        <fullName evidence="10">Triose-phosphate transporter</fullName>
    </submittedName>
</protein>
<keyword evidence="5 8" id="KW-0812">Transmembrane</keyword>
<evidence type="ECO:0000256" key="3">
    <source>
        <dbReference type="ARBA" id="ARBA00010425"/>
    </source>
</evidence>
<feature type="transmembrane region" description="Helical" evidence="8">
    <location>
        <begin position="39"/>
        <end position="60"/>
    </location>
</feature>
<dbReference type="InterPro" id="IPR004853">
    <property type="entry name" value="Sugar_P_trans_dom"/>
</dbReference>
<feature type="transmembrane region" description="Helical" evidence="8">
    <location>
        <begin position="310"/>
        <end position="328"/>
    </location>
</feature>
<feature type="transmembrane region" description="Helical" evidence="8">
    <location>
        <begin position="222"/>
        <end position="241"/>
    </location>
</feature>
<comment type="subunit">
    <text evidence="4">Homooligomer.</text>
</comment>
<feature type="transmembrane region" description="Helical" evidence="8">
    <location>
        <begin position="185"/>
        <end position="210"/>
    </location>
</feature>
<feature type="transmembrane region" description="Helical" evidence="8">
    <location>
        <begin position="72"/>
        <end position="93"/>
    </location>
</feature>
<feature type="transmembrane region" description="Helical" evidence="8">
    <location>
        <begin position="253"/>
        <end position="276"/>
    </location>
</feature>
<name>A0ABR4PXW6_9HELO</name>
<comment type="function">
    <text evidence="1">Involved in the import of GDP-mannose from the cytoplasm into the Golgi lumen.</text>
</comment>
<accession>A0ABR4PXW6</accession>